<dbReference type="Pfam" id="PF06027">
    <property type="entry name" value="SLC35F"/>
    <property type="match status" value="3"/>
</dbReference>
<feature type="transmembrane region" description="Helical" evidence="8">
    <location>
        <begin position="483"/>
        <end position="502"/>
    </location>
</feature>
<feature type="compositionally biased region" description="Basic and acidic residues" evidence="7">
    <location>
        <begin position="296"/>
        <end position="311"/>
    </location>
</feature>
<dbReference type="InterPro" id="IPR037185">
    <property type="entry name" value="EmrE-like"/>
</dbReference>
<name>A0A7S4RPF9_9STRA</name>
<evidence type="ECO:0000256" key="8">
    <source>
        <dbReference type="SAM" id="Phobius"/>
    </source>
</evidence>
<feature type="transmembrane region" description="Helical" evidence="8">
    <location>
        <begin position="453"/>
        <end position="471"/>
    </location>
</feature>
<feature type="transmembrane region" description="Helical" evidence="8">
    <location>
        <begin position="271"/>
        <end position="290"/>
    </location>
</feature>
<feature type="region of interest" description="Disordered" evidence="7">
    <location>
        <begin position="296"/>
        <end position="324"/>
    </location>
</feature>
<feature type="region of interest" description="Disordered" evidence="7">
    <location>
        <begin position="1"/>
        <end position="20"/>
    </location>
</feature>
<evidence type="ECO:0000256" key="7">
    <source>
        <dbReference type="SAM" id="MobiDB-lite"/>
    </source>
</evidence>
<evidence type="ECO:0000256" key="1">
    <source>
        <dbReference type="ARBA" id="ARBA00004141"/>
    </source>
</evidence>
<feature type="transmembrane region" description="Helical" evidence="8">
    <location>
        <begin position="333"/>
        <end position="351"/>
    </location>
</feature>
<accession>A0A7S4RPF9</accession>
<evidence type="ECO:0000313" key="9">
    <source>
        <dbReference type="EMBL" id="CAE4619391.1"/>
    </source>
</evidence>
<feature type="transmembrane region" description="Helical" evidence="8">
    <location>
        <begin position="96"/>
        <end position="115"/>
    </location>
</feature>
<gene>
    <name evidence="9" type="ORF">DBRI00130_LOCUS21296</name>
</gene>
<dbReference type="PANTHER" id="PTHR14233">
    <property type="entry name" value="DUF914-RELATED"/>
    <property type="match status" value="1"/>
</dbReference>
<evidence type="ECO:0000256" key="6">
    <source>
        <dbReference type="ARBA" id="ARBA00023136"/>
    </source>
</evidence>
<organism evidence="9">
    <name type="scientific">Ditylum brightwellii</name>
    <dbReference type="NCBI Taxonomy" id="49249"/>
    <lineage>
        <taxon>Eukaryota</taxon>
        <taxon>Sar</taxon>
        <taxon>Stramenopiles</taxon>
        <taxon>Ochrophyta</taxon>
        <taxon>Bacillariophyta</taxon>
        <taxon>Mediophyceae</taxon>
        <taxon>Lithodesmiophycidae</taxon>
        <taxon>Lithodesmiales</taxon>
        <taxon>Lithodesmiaceae</taxon>
        <taxon>Ditylum</taxon>
    </lineage>
</organism>
<feature type="transmembrane region" description="Helical" evidence="8">
    <location>
        <begin position="508"/>
        <end position="526"/>
    </location>
</feature>
<dbReference type="SUPFAM" id="SSF103481">
    <property type="entry name" value="Multidrug resistance efflux transporter EmrE"/>
    <property type="match status" value="1"/>
</dbReference>
<dbReference type="EMBL" id="HBNS01027058">
    <property type="protein sequence ID" value="CAE4619391.1"/>
    <property type="molecule type" value="Transcribed_RNA"/>
</dbReference>
<protein>
    <submittedName>
        <fullName evidence="9">Uncharacterized protein</fullName>
    </submittedName>
</protein>
<keyword evidence="5 8" id="KW-1133">Transmembrane helix</keyword>
<dbReference type="GO" id="GO:0022857">
    <property type="term" value="F:transmembrane transporter activity"/>
    <property type="evidence" value="ECO:0007669"/>
    <property type="project" value="InterPro"/>
</dbReference>
<feature type="compositionally biased region" description="Basic and acidic residues" evidence="7">
    <location>
        <begin position="1"/>
        <end position="17"/>
    </location>
</feature>
<keyword evidence="3" id="KW-0813">Transport</keyword>
<feature type="transmembrane region" description="Helical" evidence="8">
    <location>
        <begin position="65"/>
        <end position="84"/>
    </location>
</feature>
<reference evidence="9" key="1">
    <citation type="submission" date="2021-01" db="EMBL/GenBank/DDBJ databases">
        <authorList>
            <person name="Corre E."/>
            <person name="Pelletier E."/>
            <person name="Niang G."/>
            <person name="Scheremetjew M."/>
            <person name="Finn R."/>
            <person name="Kale V."/>
            <person name="Holt S."/>
            <person name="Cochrane G."/>
            <person name="Meng A."/>
            <person name="Brown T."/>
            <person name="Cohen L."/>
        </authorList>
    </citation>
    <scope>NUCLEOTIDE SEQUENCE</scope>
    <source>
        <strain evidence="9">GSO104</strain>
    </source>
</reference>
<dbReference type="AlphaFoldDB" id="A0A7S4RPF9"/>
<proteinExistence type="inferred from homology"/>
<keyword evidence="6 8" id="KW-0472">Membrane</keyword>
<feature type="transmembrane region" description="Helical" evidence="8">
    <location>
        <begin position="363"/>
        <end position="382"/>
    </location>
</feature>
<evidence type="ECO:0000256" key="5">
    <source>
        <dbReference type="ARBA" id="ARBA00022989"/>
    </source>
</evidence>
<evidence type="ECO:0000256" key="2">
    <source>
        <dbReference type="ARBA" id="ARBA00007863"/>
    </source>
</evidence>
<comment type="subcellular location">
    <subcellularLocation>
        <location evidence="1">Membrane</location>
        <topology evidence="1">Multi-pass membrane protein</topology>
    </subcellularLocation>
</comment>
<dbReference type="InterPro" id="IPR052221">
    <property type="entry name" value="SLC35F_Transporter"/>
</dbReference>
<feature type="transmembrane region" description="Helical" evidence="8">
    <location>
        <begin position="205"/>
        <end position="226"/>
    </location>
</feature>
<dbReference type="InterPro" id="IPR009262">
    <property type="entry name" value="SLC35_F1/F2/F6"/>
</dbReference>
<keyword evidence="4 8" id="KW-0812">Transmembrane</keyword>
<feature type="transmembrane region" description="Helical" evidence="8">
    <location>
        <begin position="238"/>
        <end position="259"/>
    </location>
</feature>
<sequence>MTEDNSKDDAVESKAEDKEEEDLYVTGYDVHGSECGGSVCMSTGGGSVAMSVYEGTMAAMSHWKVMVFGQGISFLVACAAAGSATLHLECELSAPTAQTAGVYLLLSLHALWMWLQRCGLVRANVTGLAHETALELSSQQQLREERHRLPQHSYDYDEDEDEEGFAAVDGEIVHDEAEVYVDPALSNATAGSVLRKKETAAPYSLFGLSWLPLHAPWWAWLGIAFLDVEANYFTFLAMRYTTLTSTVLFSSLAIPSAMLCSKLFLHRHYKLVHIVGAATCLAGVLTNVFADYEESHHDNDYSPPSADHDLSSEDDYGQPTQPDQYPRRVLGDFLAISGGLLLGINDVLAEIAIKTFGGGWNEYCAMLGLFGFLISTVQVLLIESKDIQKFFSSDEEYHDGIKEAAAAAFAASVSPTDDFLGLDNNMDDNLYNNNQQENPNEYNASDPIACHPSSGMILLFTYVMANYLHYVGVSRFLIISEAALLNLSLLTADLWSAVFAVIAEHLQIHPLFYLALLLIMSGVFLYETGPSPILQTDQQQQTSKMFDSTLAFHSNIT</sequence>
<dbReference type="GO" id="GO:0016020">
    <property type="term" value="C:membrane"/>
    <property type="evidence" value="ECO:0007669"/>
    <property type="project" value="UniProtKB-SubCell"/>
</dbReference>
<evidence type="ECO:0000256" key="3">
    <source>
        <dbReference type="ARBA" id="ARBA00022448"/>
    </source>
</evidence>
<evidence type="ECO:0000256" key="4">
    <source>
        <dbReference type="ARBA" id="ARBA00022692"/>
    </source>
</evidence>
<dbReference type="PANTHER" id="PTHR14233:SF4">
    <property type="entry name" value="SOLUTE CARRIER FAMILY 35 MEMBER F2"/>
    <property type="match status" value="1"/>
</dbReference>
<comment type="similarity">
    <text evidence="2">Belongs to the SLC35F solute transporter family.</text>
</comment>